<dbReference type="AlphaFoldDB" id="A0A8T0SE31"/>
<reference evidence="2" key="1">
    <citation type="submission" date="2020-05" db="EMBL/GenBank/DDBJ databases">
        <title>WGS assembly of Panicum virgatum.</title>
        <authorList>
            <person name="Lovell J.T."/>
            <person name="Jenkins J."/>
            <person name="Shu S."/>
            <person name="Juenger T.E."/>
            <person name="Schmutz J."/>
        </authorList>
    </citation>
    <scope>NUCLEOTIDE SEQUENCE</scope>
    <source>
        <strain evidence="2">AP13</strain>
    </source>
</reference>
<name>A0A8T0SE31_PANVG</name>
<evidence type="ECO:0000313" key="2">
    <source>
        <dbReference type="EMBL" id="KAG2596630.1"/>
    </source>
</evidence>
<dbReference type="EMBL" id="CM029045">
    <property type="protein sequence ID" value="KAG2596630.1"/>
    <property type="molecule type" value="Genomic_DNA"/>
</dbReference>
<sequence>MAAAAPSSRTASATCILALLLAGWCLATAVPGGAARCLLQLPGGGDMASKGQQMMTNNAASAASFFVQASASVPDPKSAQQNFQKGLQEAAANAQSCCLPLTDAGGLSDP</sequence>
<proteinExistence type="predicted"/>
<gene>
    <name evidence="2" type="ORF">PVAP13_5KG176100</name>
</gene>
<evidence type="ECO:0000313" key="3">
    <source>
        <dbReference type="Proteomes" id="UP000823388"/>
    </source>
</evidence>
<comment type="caution">
    <text evidence="2">The sequence shown here is derived from an EMBL/GenBank/DDBJ whole genome shotgun (WGS) entry which is preliminary data.</text>
</comment>
<dbReference type="Proteomes" id="UP000823388">
    <property type="component" value="Chromosome 5K"/>
</dbReference>
<keyword evidence="1" id="KW-0732">Signal</keyword>
<evidence type="ECO:0000256" key="1">
    <source>
        <dbReference type="SAM" id="SignalP"/>
    </source>
</evidence>
<keyword evidence="3" id="KW-1185">Reference proteome</keyword>
<feature type="signal peptide" evidence="1">
    <location>
        <begin position="1"/>
        <end position="29"/>
    </location>
</feature>
<organism evidence="2 3">
    <name type="scientific">Panicum virgatum</name>
    <name type="common">Blackwell switchgrass</name>
    <dbReference type="NCBI Taxonomy" id="38727"/>
    <lineage>
        <taxon>Eukaryota</taxon>
        <taxon>Viridiplantae</taxon>
        <taxon>Streptophyta</taxon>
        <taxon>Embryophyta</taxon>
        <taxon>Tracheophyta</taxon>
        <taxon>Spermatophyta</taxon>
        <taxon>Magnoliopsida</taxon>
        <taxon>Liliopsida</taxon>
        <taxon>Poales</taxon>
        <taxon>Poaceae</taxon>
        <taxon>PACMAD clade</taxon>
        <taxon>Panicoideae</taxon>
        <taxon>Panicodae</taxon>
        <taxon>Paniceae</taxon>
        <taxon>Panicinae</taxon>
        <taxon>Panicum</taxon>
        <taxon>Panicum sect. Hiantes</taxon>
    </lineage>
</organism>
<accession>A0A8T0SE31</accession>
<feature type="chain" id="PRO_5035721013" evidence="1">
    <location>
        <begin position="30"/>
        <end position="110"/>
    </location>
</feature>
<protein>
    <submittedName>
        <fullName evidence="2">Uncharacterized protein</fullName>
    </submittedName>
</protein>